<evidence type="ECO:0000313" key="1">
    <source>
        <dbReference type="EMBL" id="PBK96353.1"/>
    </source>
</evidence>
<reference evidence="2" key="1">
    <citation type="journal article" date="2017" name="Nat. Ecol. Evol.">
        <title>Genome expansion and lineage-specific genetic innovations in the forest pathogenic fungi Armillaria.</title>
        <authorList>
            <person name="Sipos G."/>
            <person name="Prasanna A.N."/>
            <person name="Walter M.C."/>
            <person name="O'Connor E."/>
            <person name="Balint B."/>
            <person name="Krizsan K."/>
            <person name="Kiss B."/>
            <person name="Hess J."/>
            <person name="Varga T."/>
            <person name="Slot J."/>
            <person name="Riley R."/>
            <person name="Boka B."/>
            <person name="Rigling D."/>
            <person name="Barry K."/>
            <person name="Lee J."/>
            <person name="Mihaltcheva S."/>
            <person name="LaButti K."/>
            <person name="Lipzen A."/>
            <person name="Waldron R."/>
            <person name="Moloney N.M."/>
            <person name="Sperisen C."/>
            <person name="Kredics L."/>
            <person name="Vagvoelgyi C."/>
            <person name="Patrignani A."/>
            <person name="Fitzpatrick D."/>
            <person name="Nagy I."/>
            <person name="Doyle S."/>
            <person name="Anderson J.B."/>
            <person name="Grigoriev I.V."/>
            <person name="Gueldener U."/>
            <person name="Muensterkoetter M."/>
            <person name="Nagy L.G."/>
        </authorList>
    </citation>
    <scope>NUCLEOTIDE SEQUENCE [LARGE SCALE GENOMIC DNA]</scope>
    <source>
        <strain evidence="2">Ar21-2</strain>
    </source>
</reference>
<dbReference type="Proteomes" id="UP000217790">
    <property type="component" value="Unassembled WGS sequence"/>
</dbReference>
<gene>
    <name evidence="1" type="ORF">ARMGADRAFT_1010029</name>
</gene>
<dbReference type="AlphaFoldDB" id="A0A2H3E702"/>
<name>A0A2H3E702_ARMGA</name>
<protein>
    <submittedName>
        <fullName evidence="1">Uncharacterized protein</fullName>
    </submittedName>
</protein>
<dbReference type="OrthoDB" id="2854364at2759"/>
<organism evidence="1 2">
    <name type="scientific">Armillaria gallica</name>
    <name type="common">Bulbous honey fungus</name>
    <name type="synonym">Armillaria bulbosa</name>
    <dbReference type="NCBI Taxonomy" id="47427"/>
    <lineage>
        <taxon>Eukaryota</taxon>
        <taxon>Fungi</taxon>
        <taxon>Dikarya</taxon>
        <taxon>Basidiomycota</taxon>
        <taxon>Agaricomycotina</taxon>
        <taxon>Agaricomycetes</taxon>
        <taxon>Agaricomycetidae</taxon>
        <taxon>Agaricales</taxon>
        <taxon>Marasmiineae</taxon>
        <taxon>Physalacriaceae</taxon>
        <taxon>Armillaria</taxon>
    </lineage>
</organism>
<keyword evidence="2" id="KW-1185">Reference proteome</keyword>
<proteinExistence type="predicted"/>
<dbReference type="InParanoid" id="A0A2H3E702"/>
<dbReference type="OMA" id="PHAHIDY"/>
<evidence type="ECO:0000313" key="2">
    <source>
        <dbReference type="Proteomes" id="UP000217790"/>
    </source>
</evidence>
<accession>A0A2H3E702</accession>
<sequence>MSPVVHHCPSTHCAAYAQKTLQTQNCTCGAPLSDHVATVNAYRLPAALPYIPESLVDVIWNASFPSNVGAVSPPDSQNIILSSPAFSSPSHSLYPSGSQLGTQADVTRRYQHLNGSLDSNAENGQFYGHPNVMYNATPGSSVWDPKGPQPSQ</sequence>
<dbReference type="EMBL" id="KZ293650">
    <property type="protein sequence ID" value="PBK96353.1"/>
    <property type="molecule type" value="Genomic_DNA"/>
</dbReference>